<reference evidence="1" key="2">
    <citation type="submission" date="2013-05" db="EMBL/GenBank/DDBJ databases">
        <authorList>
            <person name="Carter J.-M."/>
            <person name="Baker S.C."/>
            <person name="Pink R."/>
            <person name="Carter D.R.F."/>
            <person name="Collins A."/>
            <person name="Tomlin J."/>
            <person name="Gibbs M."/>
            <person name="Breuker C.J."/>
        </authorList>
    </citation>
    <scope>NUCLEOTIDE SEQUENCE</scope>
    <source>
        <tissue evidence="1">Ovary</tissue>
    </source>
</reference>
<accession>S4P1H5</accession>
<proteinExistence type="predicted"/>
<organism evidence="1">
    <name type="scientific">Pararge aegeria</name>
    <name type="common">speckled wood butterfly</name>
    <dbReference type="NCBI Taxonomy" id="116150"/>
    <lineage>
        <taxon>Eukaryota</taxon>
        <taxon>Metazoa</taxon>
        <taxon>Ecdysozoa</taxon>
        <taxon>Arthropoda</taxon>
        <taxon>Hexapoda</taxon>
        <taxon>Insecta</taxon>
        <taxon>Pterygota</taxon>
        <taxon>Neoptera</taxon>
        <taxon>Endopterygota</taxon>
        <taxon>Lepidoptera</taxon>
        <taxon>Glossata</taxon>
        <taxon>Ditrysia</taxon>
        <taxon>Papilionoidea</taxon>
        <taxon>Nymphalidae</taxon>
        <taxon>Satyrinae</taxon>
        <taxon>Satyrini</taxon>
        <taxon>Parargina</taxon>
        <taxon>Pararge</taxon>
    </lineage>
</organism>
<evidence type="ECO:0000313" key="1">
    <source>
        <dbReference type="EMBL" id="JAA80070.1"/>
    </source>
</evidence>
<reference evidence="1" key="1">
    <citation type="journal article" date="2013" name="BMC Genomics">
        <title>Unscrambling butterfly oogenesis.</title>
        <authorList>
            <person name="Carter J.M."/>
            <person name="Baker S.C."/>
            <person name="Pink R."/>
            <person name="Carter D.R."/>
            <person name="Collins A."/>
            <person name="Tomlin J."/>
            <person name="Gibbs M."/>
            <person name="Breuker C.J."/>
        </authorList>
    </citation>
    <scope>NUCLEOTIDE SEQUENCE</scope>
    <source>
        <tissue evidence="1">Ovary</tissue>
    </source>
</reference>
<dbReference type="AlphaFoldDB" id="S4P1H5"/>
<dbReference type="EMBL" id="GAIX01012490">
    <property type="protein sequence ID" value="JAA80070.1"/>
    <property type="molecule type" value="Transcribed_RNA"/>
</dbReference>
<protein>
    <submittedName>
        <fullName evidence="1">Uncharacterized protein</fullName>
    </submittedName>
</protein>
<name>S4P1H5_9NEOP</name>
<sequence length="69" mass="7970">KSVLSALITYKQVTKIISPIPFPITAIFNCNSNNSKLFSCYHVHDTNYQLRRRHARTQVASRRTLIFSC</sequence>
<feature type="non-terminal residue" evidence="1">
    <location>
        <position position="1"/>
    </location>
</feature>